<dbReference type="AlphaFoldDB" id="A0A062XR14"/>
<protein>
    <recommendedName>
        <fullName evidence="3">Type 4 fimbrial biogenesis protein PilX N-terminal domain-containing protein</fullName>
    </recommendedName>
</protein>
<dbReference type="STRING" id="1312852.EG19_00010"/>
<organism evidence="4 5">
    <name type="scientific">Thermoanaerobaculum aquaticum</name>
    <dbReference type="NCBI Taxonomy" id="1312852"/>
    <lineage>
        <taxon>Bacteria</taxon>
        <taxon>Pseudomonadati</taxon>
        <taxon>Acidobacteriota</taxon>
        <taxon>Thermoanaerobaculia</taxon>
        <taxon>Thermoanaerobaculales</taxon>
        <taxon>Thermoanaerobaculaceae</taxon>
        <taxon>Thermoanaerobaculum</taxon>
    </lineage>
</organism>
<reference evidence="4 5" key="1">
    <citation type="submission" date="2014-04" db="EMBL/GenBank/DDBJ databases">
        <title>The Genome Sequence of Thermoanaerobaculum aquaticum MP-01, The First Cultivated Group 23 Acidobacterium.</title>
        <authorList>
            <person name="Stamps B.W."/>
            <person name="Losey N.A."/>
            <person name="Lawson P.A."/>
            <person name="Stevenson B.S."/>
        </authorList>
    </citation>
    <scope>NUCLEOTIDE SEQUENCE [LARGE SCALE GENOMIC DNA]</scope>
    <source>
        <strain evidence="4 5">MP-01</strain>
    </source>
</reference>
<feature type="region of interest" description="Disordered" evidence="1">
    <location>
        <begin position="193"/>
        <end position="222"/>
    </location>
</feature>
<feature type="transmembrane region" description="Helical" evidence="2">
    <location>
        <begin position="6"/>
        <end position="30"/>
    </location>
</feature>
<evidence type="ECO:0000259" key="3">
    <source>
        <dbReference type="Pfam" id="PF14341"/>
    </source>
</evidence>
<dbReference type="InterPro" id="IPR025746">
    <property type="entry name" value="PilX_N_dom"/>
</dbReference>
<evidence type="ECO:0000313" key="5">
    <source>
        <dbReference type="Proteomes" id="UP000027284"/>
    </source>
</evidence>
<feature type="compositionally biased region" description="Polar residues" evidence="1">
    <location>
        <begin position="194"/>
        <end position="215"/>
    </location>
</feature>
<accession>A0A062XR14</accession>
<evidence type="ECO:0000256" key="2">
    <source>
        <dbReference type="SAM" id="Phobius"/>
    </source>
</evidence>
<name>A0A062XR14_9BACT</name>
<dbReference type="RefSeq" id="WP_038046090.1">
    <property type="nucleotide sequence ID" value="NZ_JMFG01000001.1"/>
</dbReference>
<dbReference type="Pfam" id="PF14341">
    <property type="entry name" value="PilX_N"/>
    <property type="match status" value="1"/>
</dbReference>
<proteinExistence type="predicted"/>
<keyword evidence="2" id="KW-0812">Transmembrane</keyword>
<dbReference type="EMBL" id="JMFG01000001">
    <property type="protein sequence ID" value="KDA55042.1"/>
    <property type="molecule type" value="Genomic_DNA"/>
</dbReference>
<keyword evidence="5" id="KW-1185">Reference proteome</keyword>
<evidence type="ECO:0000256" key="1">
    <source>
        <dbReference type="SAM" id="MobiDB-lite"/>
    </source>
</evidence>
<sequence>MNSQRGAALITVLLVMLVLTALGIAVSLIMTSEDRISSRQDLQKLALYAAEAGLRRGEETLLGYTVDQANGLLQYASSTPEAWRETPSTPQHPDYTDLGSWDGLHLGTYLRTADGTELSNVPVVLTGAKGLPAFFSVFVRNNPTDPSKQPTTNGDLVIRLVAVGWVASSADPNAPFSGRGVRAVKILEEEYSFEGQSSPSNMAQKNVNQQGTGSIVYSPPGT</sequence>
<comment type="caution">
    <text evidence="4">The sequence shown here is derived from an EMBL/GenBank/DDBJ whole genome shotgun (WGS) entry which is preliminary data.</text>
</comment>
<keyword evidence="2" id="KW-1133">Transmembrane helix</keyword>
<dbReference type="Proteomes" id="UP000027284">
    <property type="component" value="Unassembled WGS sequence"/>
</dbReference>
<evidence type="ECO:0000313" key="4">
    <source>
        <dbReference type="EMBL" id="KDA55042.1"/>
    </source>
</evidence>
<feature type="domain" description="Type 4 fimbrial biogenesis protein PilX N-terminal" evidence="3">
    <location>
        <begin position="5"/>
        <end position="55"/>
    </location>
</feature>
<gene>
    <name evidence="4" type="ORF">EG19_00010</name>
</gene>
<keyword evidence="2" id="KW-0472">Membrane</keyword>